<organism evidence="2 4">
    <name type="scientific">Rahnella sp. (strain Y9602)</name>
    <dbReference type="NCBI Taxonomy" id="2703885"/>
    <lineage>
        <taxon>Bacteria</taxon>
        <taxon>Pseudomonadati</taxon>
        <taxon>Pseudomonadota</taxon>
        <taxon>Gammaproteobacteria</taxon>
        <taxon>Enterobacterales</taxon>
        <taxon>Yersiniaceae</taxon>
        <taxon>Rahnella</taxon>
    </lineage>
</organism>
<accession>A0A0H3FCP1</accession>
<evidence type="ECO:0000313" key="4">
    <source>
        <dbReference type="Proteomes" id="UP000007257"/>
    </source>
</evidence>
<reference evidence="2 4" key="2">
    <citation type="journal article" date="2012" name="J. Bacteriol.">
        <title>Complete Genome Sequence of Rahnella sp. Strain Y9602, a Gammaproteobacterium Isolate from Metal- and Radionuclide-Contaminated Soil.</title>
        <authorList>
            <person name="Martinez R.J."/>
            <person name="Bruce D."/>
            <person name="Detter C."/>
            <person name="Goodwin L.A."/>
            <person name="Han J."/>
            <person name="Han C.S."/>
            <person name="Held B."/>
            <person name="Land M.L."/>
            <person name="Mikhailova N."/>
            <person name="Nolan M."/>
            <person name="Pennacchio L."/>
            <person name="Pitluck S."/>
            <person name="Tapia R."/>
            <person name="Woyke T."/>
            <person name="Sobecky P.A."/>
        </authorList>
    </citation>
    <scope>NUCLEOTIDE SEQUENCE [LARGE SCALE GENOMIC DNA]</scope>
    <source>
        <strain evidence="2 4">Y9602</strain>
    </source>
</reference>
<dbReference type="RefSeq" id="WP_013574467.1">
    <property type="nucleotide sequence ID" value="NC_015061.1"/>
</dbReference>
<name>A0A0H3FCP1_RAHSY</name>
<dbReference type="OrthoDB" id="6657864at2"/>
<evidence type="ECO:0000259" key="1">
    <source>
        <dbReference type="Pfam" id="PF12680"/>
    </source>
</evidence>
<dbReference type="SUPFAM" id="SSF54427">
    <property type="entry name" value="NTF2-like"/>
    <property type="match status" value="1"/>
</dbReference>
<reference evidence="3 5" key="3">
    <citation type="submission" date="2024-09" db="EMBL/GenBank/DDBJ databases">
        <title>Genomes of Rahnella.</title>
        <authorList>
            <person name="Mnguni F.C."/>
            <person name="Shin G.Y."/>
            <person name="Coutinho T."/>
        </authorList>
    </citation>
    <scope>NUCLEOTIDE SEQUENCE [LARGE SCALE GENOMIC DNA]</scope>
    <source>
        <strain evidence="3 5">20WA0057</strain>
    </source>
</reference>
<dbReference type="EMBL" id="CP002505">
    <property type="protein sequence ID" value="ADW72762.1"/>
    <property type="molecule type" value="Genomic_DNA"/>
</dbReference>
<dbReference type="eggNOG" id="COG3631">
    <property type="taxonomic scope" value="Bacteria"/>
</dbReference>
<reference evidence="4" key="1">
    <citation type="submission" date="2011-01" db="EMBL/GenBank/DDBJ databases">
        <title>Complete sequence of chromosome of Rahnella sp. Y9602.</title>
        <authorList>
            <consortium name="US DOE Joint Genome Institute"/>
            <person name="Lucas S."/>
            <person name="Copeland A."/>
            <person name="Lapidus A."/>
            <person name="Cheng J.-F."/>
            <person name="Goodwin L."/>
            <person name="Pitluck S."/>
            <person name="Lu M."/>
            <person name="Detter J.C."/>
            <person name="Han C."/>
            <person name="Tapia R."/>
            <person name="Land M."/>
            <person name="Hauser L."/>
            <person name="Kyrpides N."/>
            <person name="Ivanova N."/>
            <person name="Ovchinnikova G."/>
            <person name="Pagani I."/>
            <person name="Sobecky P.A."/>
            <person name="Martinez R.J."/>
            <person name="Woyke T."/>
        </authorList>
    </citation>
    <scope>NUCLEOTIDE SEQUENCE [LARGE SCALE GENOMIC DNA]</scope>
    <source>
        <strain evidence="4">Y9602</strain>
    </source>
</reference>
<dbReference type="AlphaFoldDB" id="A0A0H3FCP1"/>
<feature type="domain" description="SnoaL-like" evidence="1">
    <location>
        <begin position="14"/>
        <end position="121"/>
    </location>
</feature>
<dbReference type="Pfam" id="PF12680">
    <property type="entry name" value="SnoaL_2"/>
    <property type="match status" value="1"/>
</dbReference>
<dbReference type="InterPro" id="IPR037401">
    <property type="entry name" value="SnoaL-like"/>
</dbReference>
<dbReference type="InterPro" id="IPR032710">
    <property type="entry name" value="NTF2-like_dom_sf"/>
</dbReference>
<dbReference type="Gene3D" id="3.10.450.50">
    <property type="match status" value="1"/>
</dbReference>
<dbReference type="GeneID" id="95418150"/>
<sequence>MAEHELKEKRIEIVKNFYAKLDQADASLLDLFAEDVVLFFPKFGTAQGKSSLGELGKRFALEIDKIQHIQNAFRFLSDGDAIVLEGQMRGVMQNGDRWPTSEVGSHHFCTVFVFEDLLIKRLSIYLDPDFNLEDKKRVNNYRQVMKSEESKT</sequence>
<proteinExistence type="predicted"/>
<gene>
    <name evidence="2" type="ordered locus">Rahaq_1139</name>
    <name evidence="3" type="ORF">ACFPK4_21950</name>
</gene>
<evidence type="ECO:0000313" key="3">
    <source>
        <dbReference type="EMBL" id="MFD3226210.1"/>
    </source>
</evidence>
<protein>
    <submittedName>
        <fullName evidence="3">Nuclear transport factor 2 family protein</fullName>
    </submittedName>
</protein>
<dbReference type="EMBL" id="JBHUCJ010000076">
    <property type="protein sequence ID" value="MFD3226210.1"/>
    <property type="molecule type" value="Genomic_DNA"/>
</dbReference>
<dbReference type="HOGENOM" id="CLU_1862374_0_0_6"/>
<dbReference type="Proteomes" id="UP000007257">
    <property type="component" value="Chromosome"/>
</dbReference>
<evidence type="ECO:0000313" key="5">
    <source>
        <dbReference type="Proteomes" id="UP001598201"/>
    </source>
</evidence>
<keyword evidence="5" id="KW-1185">Reference proteome</keyword>
<dbReference type="KEGG" id="rah:Rahaq_1139"/>
<evidence type="ECO:0000313" key="2">
    <source>
        <dbReference type="EMBL" id="ADW72762.1"/>
    </source>
</evidence>
<dbReference type="Proteomes" id="UP001598201">
    <property type="component" value="Unassembled WGS sequence"/>
</dbReference>